<evidence type="ECO:0000313" key="2">
    <source>
        <dbReference type="EMBL" id="KZV23538.1"/>
    </source>
</evidence>
<gene>
    <name evidence="2" type="ORF">F511_02024</name>
</gene>
<evidence type="ECO:0000313" key="3">
    <source>
        <dbReference type="Proteomes" id="UP000250235"/>
    </source>
</evidence>
<dbReference type="Proteomes" id="UP000250235">
    <property type="component" value="Unassembled WGS sequence"/>
</dbReference>
<feature type="compositionally biased region" description="Low complexity" evidence="1">
    <location>
        <begin position="9"/>
        <end position="27"/>
    </location>
</feature>
<dbReference type="EMBL" id="KV013454">
    <property type="protein sequence ID" value="KZV23538.1"/>
    <property type="molecule type" value="Genomic_DNA"/>
</dbReference>
<evidence type="ECO:0000256" key="1">
    <source>
        <dbReference type="SAM" id="MobiDB-lite"/>
    </source>
</evidence>
<sequence length="89" mass="9514">MQRRRDQQPLRTTILPAPATTAGALPAGPYPGPAGPNLTDHGPNRACMKENDPLKAGARRCQEHAARGVLLLAHDSSDNTHQRTTPSLT</sequence>
<keyword evidence="3" id="KW-1185">Reference proteome</keyword>
<protein>
    <submittedName>
        <fullName evidence="2">Uncharacterized protein</fullName>
    </submittedName>
</protein>
<organism evidence="2 3">
    <name type="scientific">Dorcoceras hygrometricum</name>
    <dbReference type="NCBI Taxonomy" id="472368"/>
    <lineage>
        <taxon>Eukaryota</taxon>
        <taxon>Viridiplantae</taxon>
        <taxon>Streptophyta</taxon>
        <taxon>Embryophyta</taxon>
        <taxon>Tracheophyta</taxon>
        <taxon>Spermatophyta</taxon>
        <taxon>Magnoliopsida</taxon>
        <taxon>eudicotyledons</taxon>
        <taxon>Gunneridae</taxon>
        <taxon>Pentapetalae</taxon>
        <taxon>asterids</taxon>
        <taxon>lamiids</taxon>
        <taxon>Lamiales</taxon>
        <taxon>Gesneriaceae</taxon>
        <taxon>Didymocarpoideae</taxon>
        <taxon>Trichosporeae</taxon>
        <taxon>Loxocarpinae</taxon>
        <taxon>Dorcoceras</taxon>
    </lineage>
</organism>
<feature type="region of interest" description="Disordered" evidence="1">
    <location>
        <begin position="1"/>
        <end position="50"/>
    </location>
</feature>
<name>A0A2Z7AQ07_9LAMI</name>
<proteinExistence type="predicted"/>
<reference evidence="2 3" key="1">
    <citation type="journal article" date="2015" name="Proc. Natl. Acad. Sci. U.S.A.">
        <title>The resurrection genome of Boea hygrometrica: A blueprint for survival of dehydration.</title>
        <authorList>
            <person name="Xiao L."/>
            <person name="Yang G."/>
            <person name="Zhang L."/>
            <person name="Yang X."/>
            <person name="Zhao S."/>
            <person name="Ji Z."/>
            <person name="Zhou Q."/>
            <person name="Hu M."/>
            <person name="Wang Y."/>
            <person name="Chen M."/>
            <person name="Xu Y."/>
            <person name="Jin H."/>
            <person name="Xiao X."/>
            <person name="Hu G."/>
            <person name="Bao F."/>
            <person name="Hu Y."/>
            <person name="Wan P."/>
            <person name="Li L."/>
            <person name="Deng X."/>
            <person name="Kuang T."/>
            <person name="Xiang C."/>
            <person name="Zhu J.K."/>
            <person name="Oliver M.J."/>
            <person name="He Y."/>
        </authorList>
    </citation>
    <scope>NUCLEOTIDE SEQUENCE [LARGE SCALE GENOMIC DNA]</scope>
    <source>
        <strain evidence="3">cv. XS01</strain>
    </source>
</reference>
<accession>A0A2Z7AQ07</accession>
<dbReference type="AlphaFoldDB" id="A0A2Z7AQ07"/>